<reference evidence="2 3" key="1">
    <citation type="submission" date="2020-06" db="EMBL/GenBank/DDBJ databases">
        <authorList>
            <person name="Li R."/>
            <person name="Bekaert M."/>
        </authorList>
    </citation>
    <scope>NUCLEOTIDE SEQUENCE [LARGE SCALE GENOMIC DNA]</scope>
    <source>
        <strain evidence="3">wild</strain>
    </source>
</reference>
<gene>
    <name evidence="2" type="ORF">MCOR_56141</name>
</gene>
<dbReference type="AlphaFoldDB" id="A0A6J8EUK0"/>
<dbReference type="Proteomes" id="UP000507470">
    <property type="component" value="Unassembled WGS sequence"/>
</dbReference>
<evidence type="ECO:0000313" key="2">
    <source>
        <dbReference type="EMBL" id="CAC5424217.1"/>
    </source>
</evidence>
<evidence type="ECO:0000313" key="3">
    <source>
        <dbReference type="Proteomes" id="UP000507470"/>
    </source>
</evidence>
<accession>A0A6J8EUK0</accession>
<dbReference type="PANTHER" id="PTHR47163">
    <property type="entry name" value="DDE_TNP_IS1595 DOMAIN-CONTAINING PROTEIN"/>
    <property type="match status" value="1"/>
</dbReference>
<name>A0A6J8EUK0_MYTCO</name>
<dbReference type="EMBL" id="CACVKT020009964">
    <property type="protein sequence ID" value="CAC5424217.1"/>
    <property type="molecule type" value="Genomic_DNA"/>
</dbReference>
<evidence type="ECO:0000259" key="1">
    <source>
        <dbReference type="Pfam" id="PF12762"/>
    </source>
</evidence>
<proteinExistence type="predicted"/>
<feature type="domain" description="ISXO2-like transposase" evidence="1">
    <location>
        <begin position="140"/>
        <end position="207"/>
    </location>
</feature>
<dbReference type="InterPro" id="IPR053164">
    <property type="entry name" value="IS1016-like_transposase"/>
</dbReference>
<dbReference type="OrthoDB" id="6052740at2759"/>
<organism evidence="2 3">
    <name type="scientific">Mytilus coruscus</name>
    <name type="common">Sea mussel</name>
    <dbReference type="NCBI Taxonomy" id="42192"/>
    <lineage>
        <taxon>Eukaryota</taxon>
        <taxon>Metazoa</taxon>
        <taxon>Spiralia</taxon>
        <taxon>Lophotrochozoa</taxon>
        <taxon>Mollusca</taxon>
        <taxon>Bivalvia</taxon>
        <taxon>Autobranchia</taxon>
        <taxon>Pteriomorphia</taxon>
        <taxon>Mytilida</taxon>
        <taxon>Mytiloidea</taxon>
        <taxon>Mytilidae</taxon>
        <taxon>Mytilinae</taxon>
        <taxon>Mytilus</taxon>
    </lineage>
</organism>
<dbReference type="InterPro" id="IPR024445">
    <property type="entry name" value="Tnp_ISXO2-like"/>
</dbReference>
<dbReference type="PANTHER" id="PTHR47163:SF2">
    <property type="entry name" value="SI:DKEY-17M8.2"/>
    <property type="match status" value="1"/>
</dbReference>
<protein>
    <recommendedName>
        <fullName evidence="1">ISXO2-like transposase domain-containing protein</fullName>
    </recommendedName>
</protein>
<sequence>MPDVTKTSIVNYSLSVSSAITQYLPLEPPSSSPVKSVPDLTYTVTSKSTYQACFLKSDSPMLTSTSSDQEPYSHEITSRVQYIFDQDLMQNEEAEKSWGKFCILLHLKPQQEVPTPTNIKRWKIQHFLKNDTIVLGESMGSIEIDESLSGKKRKYNRGSGKQDRWVFGMLEKGTRKVILRVVEKCNRETLEPIIKENEAEGSTIHLDC</sequence>
<keyword evidence="3" id="KW-1185">Reference proteome</keyword>
<dbReference type="Pfam" id="PF12762">
    <property type="entry name" value="DDE_Tnp_IS1595"/>
    <property type="match status" value="1"/>
</dbReference>